<accession>A0A7W7H2I0</accession>
<dbReference type="Proteomes" id="UP000546162">
    <property type="component" value="Unassembled WGS sequence"/>
</dbReference>
<proteinExistence type="predicted"/>
<comment type="caution">
    <text evidence="1">The sequence shown here is derived from an EMBL/GenBank/DDBJ whole genome shotgun (WGS) entry which is preliminary data.</text>
</comment>
<dbReference type="SUPFAM" id="SSF50370">
    <property type="entry name" value="Ricin B-like lectins"/>
    <property type="match status" value="1"/>
</dbReference>
<dbReference type="EMBL" id="JACHNB010000001">
    <property type="protein sequence ID" value="MBB4742692.1"/>
    <property type="molecule type" value="Genomic_DNA"/>
</dbReference>
<gene>
    <name evidence="1" type="ORF">BJY16_006151</name>
</gene>
<protein>
    <recommendedName>
        <fullName evidence="3">Ricin-type beta-trefoil lectin protein</fullName>
    </recommendedName>
</protein>
<name>A0A7W7H2I0_9ACTN</name>
<keyword evidence="2" id="KW-1185">Reference proteome</keyword>
<reference evidence="1 2" key="1">
    <citation type="submission" date="2020-08" db="EMBL/GenBank/DDBJ databases">
        <title>Sequencing the genomes of 1000 actinobacteria strains.</title>
        <authorList>
            <person name="Klenk H.-P."/>
        </authorList>
    </citation>
    <scope>NUCLEOTIDE SEQUENCE [LARGE SCALE GENOMIC DNA]</scope>
    <source>
        <strain evidence="1 2">DSM 45809</strain>
    </source>
</reference>
<evidence type="ECO:0000313" key="2">
    <source>
        <dbReference type="Proteomes" id="UP000546162"/>
    </source>
</evidence>
<dbReference type="PROSITE" id="PS50231">
    <property type="entry name" value="RICIN_B_LECTIN"/>
    <property type="match status" value="1"/>
</dbReference>
<dbReference type="Gene3D" id="2.80.10.50">
    <property type="match status" value="1"/>
</dbReference>
<dbReference type="InterPro" id="IPR035992">
    <property type="entry name" value="Ricin_B-like_lectins"/>
</dbReference>
<sequence length="161" mass="17270">MTVAIASTTLGAGPASAEGSTHYANIGNPGWCLDGNGSSAYLHRCGHGDIDYQLWHYSEDAGQLTLKHVASGNCLTLLTANYVGLGSCDEPESVWNAVGSPPWVKFVNVPYRGCLRPVGTEVGGQSTYDLRVQRDCDLNPNTADDPDSIANVPNIFAWRYH</sequence>
<evidence type="ECO:0008006" key="3">
    <source>
        <dbReference type="Google" id="ProtNLM"/>
    </source>
</evidence>
<evidence type="ECO:0000313" key="1">
    <source>
        <dbReference type="EMBL" id="MBB4742692.1"/>
    </source>
</evidence>
<dbReference type="AlphaFoldDB" id="A0A7W7H2I0"/>
<dbReference type="RefSeq" id="WP_203759330.1">
    <property type="nucleotide sequence ID" value="NZ_BAABFG010000005.1"/>
</dbReference>
<organism evidence="1 2">
    <name type="scientific">Actinoplanes octamycinicus</name>
    <dbReference type="NCBI Taxonomy" id="135948"/>
    <lineage>
        <taxon>Bacteria</taxon>
        <taxon>Bacillati</taxon>
        <taxon>Actinomycetota</taxon>
        <taxon>Actinomycetes</taxon>
        <taxon>Micromonosporales</taxon>
        <taxon>Micromonosporaceae</taxon>
        <taxon>Actinoplanes</taxon>
    </lineage>
</organism>